<evidence type="ECO:0000259" key="11">
    <source>
        <dbReference type="SMART" id="SM00481"/>
    </source>
</evidence>
<dbReference type="Gene3D" id="1.10.10.1600">
    <property type="entry name" value="Bacterial DNA polymerase III alpha subunit, thumb domain"/>
    <property type="match status" value="1"/>
</dbReference>
<dbReference type="NCBIfam" id="NF004226">
    <property type="entry name" value="PRK05673.1"/>
    <property type="match status" value="1"/>
</dbReference>
<dbReference type="GO" id="GO:0003676">
    <property type="term" value="F:nucleic acid binding"/>
    <property type="evidence" value="ECO:0007669"/>
    <property type="project" value="InterPro"/>
</dbReference>
<dbReference type="InterPro" id="IPR012340">
    <property type="entry name" value="NA-bd_OB-fold"/>
</dbReference>
<dbReference type="Pfam" id="PF02811">
    <property type="entry name" value="PHP"/>
    <property type="match status" value="1"/>
</dbReference>
<dbReference type="CDD" id="cd04485">
    <property type="entry name" value="DnaE_OBF"/>
    <property type="match status" value="1"/>
</dbReference>
<dbReference type="Pfam" id="PF01336">
    <property type="entry name" value="tRNA_anti-codon"/>
    <property type="match status" value="1"/>
</dbReference>
<evidence type="ECO:0000313" key="12">
    <source>
        <dbReference type="EMBL" id="MBA4541596.1"/>
    </source>
</evidence>
<evidence type="ECO:0000256" key="6">
    <source>
        <dbReference type="ARBA" id="ARBA00022695"/>
    </source>
</evidence>
<dbReference type="Pfam" id="PF14579">
    <property type="entry name" value="HHH_6"/>
    <property type="match status" value="1"/>
</dbReference>
<dbReference type="EC" id="2.7.7.7" evidence="3"/>
<dbReference type="Proteomes" id="UP000530514">
    <property type="component" value="Unassembled WGS sequence"/>
</dbReference>
<comment type="function">
    <text evidence="9">DNA polymerase III is a complex, multichain enzyme responsible for most of the replicative synthesis in bacteria. This DNA polymerase also exhibits 3' to 5' exonuclease activity. The alpha chain is the DNA polymerase.</text>
</comment>
<evidence type="ECO:0000256" key="7">
    <source>
        <dbReference type="ARBA" id="ARBA00022705"/>
    </source>
</evidence>
<keyword evidence="8" id="KW-0239">DNA-directed DNA polymerase</keyword>
<dbReference type="Pfam" id="PF17657">
    <property type="entry name" value="DNA_pol3_finger"/>
    <property type="match status" value="1"/>
</dbReference>
<evidence type="ECO:0000256" key="4">
    <source>
        <dbReference type="ARBA" id="ARBA00019114"/>
    </source>
</evidence>
<dbReference type="InterPro" id="IPR004805">
    <property type="entry name" value="DnaE2/DnaE/PolC"/>
</dbReference>
<dbReference type="NCBIfam" id="NF005298">
    <property type="entry name" value="PRK06826.1"/>
    <property type="match status" value="1"/>
</dbReference>
<dbReference type="GO" id="GO:0005737">
    <property type="term" value="C:cytoplasm"/>
    <property type="evidence" value="ECO:0007669"/>
    <property type="project" value="UniProtKB-SubCell"/>
</dbReference>
<dbReference type="EMBL" id="JACEIP010000002">
    <property type="protein sequence ID" value="MBA4541596.1"/>
    <property type="molecule type" value="Genomic_DNA"/>
</dbReference>
<comment type="similarity">
    <text evidence="2">Belongs to the DNA polymerase type-C family. DnaE subfamily.</text>
</comment>
<dbReference type="AlphaFoldDB" id="A0A7W1X7M7"/>
<comment type="subcellular location">
    <subcellularLocation>
        <location evidence="1">Cytoplasm</location>
    </subcellularLocation>
</comment>
<dbReference type="PANTHER" id="PTHR32294">
    <property type="entry name" value="DNA POLYMERASE III SUBUNIT ALPHA"/>
    <property type="match status" value="1"/>
</dbReference>
<evidence type="ECO:0000256" key="10">
    <source>
        <dbReference type="ARBA" id="ARBA00049244"/>
    </source>
</evidence>
<evidence type="ECO:0000313" key="13">
    <source>
        <dbReference type="Proteomes" id="UP000530514"/>
    </source>
</evidence>
<organism evidence="12 13">
    <name type="scientific">Thermoactinomyces daqus</name>
    <dbReference type="NCBI Taxonomy" id="1329516"/>
    <lineage>
        <taxon>Bacteria</taxon>
        <taxon>Bacillati</taxon>
        <taxon>Bacillota</taxon>
        <taxon>Bacilli</taxon>
        <taxon>Bacillales</taxon>
        <taxon>Thermoactinomycetaceae</taxon>
        <taxon>Thermoactinomyces</taxon>
    </lineage>
</organism>
<dbReference type="SMART" id="SM00481">
    <property type="entry name" value="POLIIIAc"/>
    <property type="match status" value="1"/>
</dbReference>
<keyword evidence="7" id="KW-0235">DNA replication</keyword>
<keyword evidence="6 12" id="KW-0548">Nucleotidyltransferase</keyword>
<dbReference type="GO" id="GO:0006260">
    <property type="term" value="P:DNA replication"/>
    <property type="evidence" value="ECO:0007669"/>
    <property type="project" value="UniProtKB-KW"/>
</dbReference>
<evidence type="ECO:0000256" key="8">
    <source>
        <dbReference type="ARBA" id="ARBA00022932"/>
    </source>
</evidence>
<dbReference type="NCBIfam" id="TIGR00594">
    <property type="entry name" value="polc"/>
    <property type="match status" value="1"/>
</dbReference>
<evidence type="ECO:0000256" key="1">
    <source>
        <dbReference type="ARBA" id="ARBA00004496"/>
    </source>
</evidence>
<accession>A0A7W1X7M7</accession>
<dbReference type="Gene3D" id="1.10.150.870">
    <property type="match status" value="1"/>
</dbReference>
<dbReference type="PANTHER" id="PTHR32294:SF0">
    <property type="entry name" value="DNA POLYMERASE III SUBUNIT ALPHA"/>
    <property type="match status" value="1"/>
</dbReference>
<dbReference type="InterPro" id="IPR029460">
    <property type="entry name" value="DNAPol_HHH"/>
</dbReference>
<feature type="domain" description="Polymerase/histidinol phosphatase N-terminal" evidence="11">
    <location>
        <begin position="5"/>
        <end position="72"/>
    </location>
</feature>
<dbReference type="InterPro" id="IPR004013">
    <property type="entry name" value="PHP_dom"/>
</dbReference>
<dbReference type="Gene3D" id="3.20.20.140">
    <property type="entry name" value="Metal-dependent hydrolases"/>
    <property type="match status" value="1"/>
</dbReference>
<dbReference type="InterPro" id="IPR003141">
    <property type="entry name" value="Pol/His_phosphatase_N"/>
</dbReference>
<dbReference type="OrthoDB" id="9803237at2"/>
<dbReference type="Gene3D" id="2.40.50.140">
    <property type="entry name" value="Nucleic acid-binding proteins"/>
    <property type="match status" value="1"/>
</dbReference>
<dbReference type="GO" id="GO:0003887">
    <property type="term" value="F:DNA-directed DNA polymerase activity"/>
    <property type="evidence" value="ECO:0007669"/>
    <property type="project" value="UniProtKB-KW"/>
</dbReference>
<evidence type="ECO:0000256" key="2">
    <source>
        <dbReference type="ARBA" id="ARBA00009496"/>
    </source>
</evidence>
<comment type="catalytic activity">
    <reaction evidence="10">
        <text>DNA(n) + a 2'-deoxyribonucleoside 5'-triphosphate = DNA(n+1) + diphosphate</text>
        <dbReference type="Rhea" id="RHEA:22508"/>
        <dbReference type="Rhea" id="RHEA-COMP:17339"/>
        <dbReference type="Rhea" id="RHEA-COMP:17340"/>
        <dbReference type="ChEBI" id="CHEBI:33019"/>
        <dbReference type="ChEBI" id="CHEBI:61560"/>
        <dbReference type="ChEBI" id="CHEBI:173112"/>
        <dbReference type="EC" id="2.7.7.7"/>
    </reaction>
</comment>
<evidence type="ECO:0000256" key="9">
    <source>
        <dbReference type="ARBA" id="ARBA00025611"/>
    </source>
</evidence>
<gene>
    <name evidence="12" type="ORF">H1164_01575</name>
</gene>
<dbReference type="SUPFAM" id="SSF89550">
    <property type="entry name" value="PHP domain-like"/>
    <property type="match status" value="1"/>
</dbReference>
<keyword evidence="5 12" id="KW-0808">Transferase</keyword>
<dbReference type="Pfam" id="PF07733">
    <property type="entry name" value="DNA_pol3_alpha"/>
    <property type="match status" value="1"/>
</dbReference>
<dbReference type="RefSeq" id="WP_033101103.1">
    <property type="nucleotide sequence ID" value="NZ_JACEIP010000002.1"/>
</dbReference>
<dbReference type="InterPro" id="IPR016195">
    <property type="entry name" value="Pol/histidinol_Pase-like"/>
</dbReference>
<keyword evidence="13" id="KW-1185">Reference proteome</keyword>
<dbReference type="GO" id="GO:0008408">
    <property type="term" value="F:3'-5' exonuclease activity"/>
    <property type="evidence" value="ECO:0007669"/>
    <property type="project" value="InterPro"/>
</dbReference>
<sequence>MDPFVHLHVHTEYSLLDGAGRIEELVGEAKKLGMSALAITDHGAMYGVVPFYQACLNQGIKPIIGCEMYMASGDYRDRPSPREQKICHQLLLAETTEGYRNLLRLTTEAHLHGFHYKPRIDKKLLRRFSEGLIATSSCLSGEIPRAILEGDLTKARLLIEEYVDIFGRDRFFFELQDHGLPEQQKVNRQLIAWSREMGIPLVATNDVHYVRREDHAMHDCLLCIGTGRKLADESRLRFPSDSFYLKSGEEMKRFFSHVPEALENTARIAERCQVEIPLGMRLVPRFPVPGDMTAKDYLRMLCLDGLRERYGEVTEEAKARLDYELEIIDRMGFNDYFLVVWDFVRFAHEAGIAVGPGRGSAAGSLVAYVLRITDIDPIRYQLLFERFLNPERVTMPDIDLDFNYERRDEVIRYVVDKYGADRVAQIITFGTMAPRAAVRDAGRVMGLPYKAVDQAAKLIPAQPGMTLKRAFAMEPELKRMVQQSEIRELFSVVRKIEGMPRHVSTHAAGVVISNEPLTNHVPLQEGTDGIPLTQYPMEVLEGIGLLKVDFLGLRNLTVIEKALQLIRTGRGTEVNFAQTEYDDPATYELLASGETTGVFQLESAGMRKVLRELKPSNFEDLIAVLALYRPGPMEQIPRFIRAKQGLEKVDYPHPDLEAILKNTYGIIVYQEQIMQIAAKMAGFSLGQADLLRRAVSKKKKDLLAAQRKAFVEGCINRGYSEEVGHRVYDLIVRFADYGFNRSHSAAYGVLAYQTAYLKRHYPLEFMAALLATVVGNQSKLAEYIDETRRMGIPVLPPDIQKSGVSFTVENGAIRFGLAAVKNVGTLAIENILKEREEKPFADLLDLCRRVDLRLCNRRVMDALIRCGALDCLPGDRAHKLAALDDVIEIASRDGKRQGKDQISLFQDGNQITFEQLLSEVQSVSPYTEKEKLEAERELLGIYLSGHPLDRWQPMIERTITHRLNELPECRDRQSVTVAGWITHLKLVQTKRKEMMAFLTVEDRSGRAEIVIFPQRFAEWRSWLKEDQPVLVWGSVDRQDESVKVIAAKIADLSDGRLPKQQVVYLRISQEREDPQSLHQLKKILGQYRGTMPVYLYYERSKKVLSLPPDRYGLSVNKGSLAKLEQLLGEGSVRIAKRDES</sequence>
<comment type="caution">
    <text evidence="12">The sequence shown here is derived from an EMBL/GenBank/DDBJ whole genome shotgun (WGS) entry which is preliminary data.</text>
</comment>
<evidence type="ECO:0000256" key="5">
    <source>
        <dbReference type="ARBA" id="ARBA00022679"/>
    </source>
</evidence>
<proteinExistence type="inferred from homology"/>
<protein>
    <recommendedName>
        <fullName evidence="4">DNA polymerase III subunit alpha</fullName>
        <ecNumber evidence="3">2.7.7.7</ecNumber>
    </recommendedName>
</protein>
<dbReference type="InterPro" id="IPR040982">
    <property type="entry name" value="DNA_pol3_finger"/>
</dbReference>
<evidence type="ECO:0000256" key="3">
    <source>
        <dbReference type="ARBA" id="ARBA00012417"/>
    </source>
</evidence>
<name>A0A7W1X7M7_9BACL</name>
<reference evidence="12 13" key="1">
    <citation type="submission" date="2020-07" db="EMBL/GenBank/DDBJ databases">
        <authorList>
            <person name="Feng H."/>
        </authorList>
    </citation>
    <scope>NUCLEOTIDE SEQUENCE [LARGE SCALE GENOMIC DNA]</scope>
    <source>
        <strain evidence="13">s-11</strain>
    </source>
</reference>
<dbReference type="CDD" id="cd12113">
    <property type="entry name" value="PHP_PolIIIA_DnaE3"/>
    <property type="match status" value="1"/>
</dbReference>
<dbReference type="InterPro" id="IPR004365">
    <property type="entry name" value="NA-bd_OB_tRNA"/>
</dbReference>
<dbReference type="InterPro" id="IPR041931">
    <property type="entry name" value="DNA_pol3_alpha_thumb_dom"/>
</dbReference>
<dbReference type="InterPro" id="IPR011708">
    <property type="entry name" value="DNA_pol3_alpha_NTPase_dom"/>
</dbReference>